<evidence type="ECO:0000313" key="10">
    <source>
        <dbReference type="EMBL" id="CAF1457013.1"/>
    </source>
</evidence>
<name>A0A815JEL6_9BILA</name>
<dbReference type="OrthoDB" id="10251185at2759"/>
<feature type="region of interest" description="NMPbind" evidence="7">
    <location>
        <begin position="38"/>
        <end position="61"/>
    </location>
</feature>
<evidence type="ECO:0000313" key="11">
    <source>
        <dbReference type="EMBL" id="CAF3700572.1"/>
    </source>
</evidence>
<dbReference type="GO" id="GO:0005737">
    <property type="term" value="C:cytoplasm"/>
    <property type="evidence" value="ECO:0007669"/>
    <property type="project" value="UniProtKB-SubCell"/>
</dbReference>
<feature type="region of interest" description="LID" evidence="7">
    <location>
        <begin position="118"/>
        <end position="128"/>
    </location>
</feature>
<dbReference type="EMBL" id="CAJNOO010006333">
    <property type="protein sequence ID" value="CAF1444888.1"/>
    <property type="molecule type" value="Genomic_DNA"/>
</dbReference>
<dbReference type="Proteomes" id="UP000663882">
    <property type="component" value="Unassembled WGS sequence"/>
</dbReference>
<evidence type="ECO:0000313" key="8">
    <source>
        <dbReference type="EMBL" id="CAF1381023.1"/>
    </source>
</evidence>
<dbReference type="EMBL" id="CAJOBE010003227">
    <property type="protein sequence ID" value="CAF3868353.1"/>
    <property type="molecule type" value="Genomic_DNA"/>
</dbReference>
<dbReference type="EMBL" id="CAJOAX010010295">
    <property type="protein sequence ID" value="CAF4072464.1"/>
    <property type="molecule type" value="Genomic_DNA"/>
</dbReference>
<dbReference type="InterPro" id="IPR027417">
    <property type="entry name" value="P-loop_NTPase"/>
</dbReference>
<dbReference type="Proteomes" id="UP000663823">
    <property type="component" value="Unassembled WGS sequence"/>
</dbReference>
<dbReference type="PANTHER" id="PTHR12595:SF0">
    <property type="entry name" value="ADENYLATE KINASE ISOENZYME 6"/>
    <property type="match status" value="1"/>
</dbReference>
<reference evidence="8" key="1">
    <citation type="submission" date="2021-02" db="EMBL/GenBank/DDBJ databases">
        <authorList>
            <person name="Nowell W R."/>
        </authorList>
    </citation>
    <scope>NUCLEOTIDE SEQUENCE</scope>
</reference>
<dbReference type="Proteomes" id="UP000663889">
    <property type="component" value="Unassembled WGS sequence"/>
</dbReference>
<feature type="binding site" evidence="7">
    <location>
        <position position="21"/>
    </location>
    <ligand>
        <name>ATP</name>
        <dbReference type="ChEBI" id="CHEBI:30616"/>
    </ligand>
</feature>
<dbReference type="GO" id="GO:0004017">
    <property type="term" value="F:AMP kinase activity"/>
    <property type="evidence" value="ECO:0007669"/>
    <property type="project" value="UniProtKB-UniRule"/>
</dbReference>
<evidence type="ECO:0000256" key="4">
    <source>
        <dbReference type="ARBA" id="ARBA00022741"/>
    </source>
</evidence>
<dbReference type="GO" id="GO:0006364">
    <property type="term" value="P:rRNA processing"/>
    <property type="evidence" value="ECO:0007669"/>
    <property type="project" value="UniProtKB-KW"/>
</dbReference>
<comment type="subcellular location">
    <subcellularLocation>
        <location evidence="7">Cytoplasm</location>
    </subcellularLocation>
    <subcellularLocation>
        <location evidence="7">Nucleus</location>
    </subcellularLocation>
</comment>
<dbReference type="Gene3D" id="3.40.50.300">
    <property type="entry name" value="P-loop containing nucleotide triphosphate hydrolases"/>
    <property type="match status" value="1"/>
</dbReference>
<dbReference type="InterPro" id="IPR020618">
    <property type="entry name" value="Adenyl_kinase_AK6"/>
</dbReference>
<dbReference type="GO" id="GO:0005634">
    <property type="term" value="C:nucleus"/>
    <property type="evidence" value="ECO:0007669"/>
    <property type="project" value="UniProtKB-SubCell"/>
</dbReference>
<evidence type="ECO:0000313" key="14">
    <source>
        <dbReference type="Proteomes" id="UP000663864"/>
    </source>
</evidence>
<proteinExistence type="inferred from homology"/>
<keyword evidence="1 7" id="KW-0690">Ribosome biogenesis</keyword>
<keyword evidence="6 7" id="KW-0067">ATP-binding</keyword>
<feature type="binding site" evidence="7">
    <location>
        <position position="20"/>
    </location>
    <ligand>
        <name>ATP</name>
        <dbReference type="ChEBI" id="CHEBI:30616"/>
    </ligand>
</feature>
<evidence type="ECO:0000313" key="9">
    <source>
        <dbReference type="EMBL" id="CAF1444888.1"/>
    </source>
</evidence>
<keyword evidence="4 7" id="KW-0547">Nucleotide-binding</keyword>
<evidence type="ECO:0000256" key="1">
    <source>
        <dbReference type="ARBA" id="ARBA00022517"/>
    </source>
</evidence>
<dbReference type="HAMAP" id="MF_00039">
    <property type="entry name" value="Adenylate_kinase_AK6"/>
    <property type="match status" value="1"/>
</dbReference>
<dbReference type="GO" id="GO:0016887">
    <property type="term" value="F:ATP hydrolysis activity"/>
    <property type="evidence" value="ECO:0007669"/>
    <property type="project" value="UniProtKB-UniRule"/>
</dbReference>
<dbReference type="EMBL" id="CAJOBD010000644">
    <property type="protein sequence ID" value="CAF3700572.1"/>
    <property type="molecule type" value="Genomic_DNA"/>
</dbReference>
<comment type="catalytic activity">
    <reaction evidence="7">
        <text>AMP + ATP = 2 ADP</text>
        <dbReference type="Rhea" id="RHEA:12973"/>
        <dbReference type="ChEBI" id="CHEBI:30616"/>
        <dbReference type="ChEBI" id="CHEBI:456215"/>
        <dbReference type="ChEBI" id="CHEBI:456216"/>
        <dbReference type="EC" id="2.7.4.3"/>
    </reaction>
</comment>
<evidence type="ECO:0000256" key="5">
    <source>
        <dbReference type="ARBA" id="ARBA00022777"/>
    </source>
</evidence>
<feature type="binding site" evidence="7">
    <location>
        <position position="119"/>
    </location>
    <ligand>
        <name>ATP</name>
        <dbReference type="ChEBI" id="CHEBI:30616"/>
    </ligand>
</feature>
<evidence type="ECO:0000313" key="12">
    <source>
        <dbReference type="EMBL" id="CAF3868353.1"/>
    </source>
</evidence>
<dbReference type="Proteomes" id="UP000663874">
    <property type="component" value="Unassembled WGS sequence"/>
</dbReference>
<protein>
    <recommendedName>
        <fullName evidence="7">Adenylate kinase isoenzyme 6 homolog</fullName>
        <shortName evidence="7">AK6</shortName>
        <ecNumber evidence="7">2.7.4.3</ecNumber>
    </recommendedName>
    <alternativeName>
        <fullName evidence="7">Dual activity adenylate kinase/ATPase</fullName>
        <shortName evidence="7">AK/ATPase</shortName>
    </alternativeName>
</protein>
<keyword evidence="2 7" id="KW-0698">rRNA processing</keyword>
<dbReference type="SUPFAM" id="SSF52540">
    <property type="entry name" value="P-loop containing nucleoside triphosphate hydrolases"/>
    <property type="match status" value="1"/>
</dbReference>
<comment type="caution">
    <text evidence="7">Lacks conserved residue(s) required for the propagation of feature annotation.</text>
</comment>
<comment type="function">
    <text evidence="7">Broad-specificity nucleoside monophosphate (NMP) kinase that catalyzes the reversible transfer of the terminal phosphate group between nucleoside triphosphates and monophosphates. Has also ATPase activity. Involved in the late cytoplasmic maturation steps of the 40S ribosomal particles, specifically 18S rRNA maturation. While NMP activity is not required for ribosome maturation, ATPase activity is. Associates transiently with small ribosomal subunit protein uS11. ATP hydrolysis breaks the interaction with uS11. May temporarily remove uS11 from the ribosome to enable a conformational change of the ribosomal RNA that is needed for the final maturation step of the small ribosomal subunit. Its NMP activity may have a role in nuclear energy homeostasis.</text>
</comment>
<dbReference type="EMBL" id="CAJNOU010004849">
    <property type="protein sequence ID" value="CAF1457013.1"/>
    <property type="molecule type" value="Genomic_DNA"/>
</dbReference>
<sequence>MNSKKQLPNIIICGTPSVGKSRLCQELCSSNKLLKYININDLAKQNKYLLEYDEENQCEILDDDAINDYLYDTYFKKFLPSSLIIDYHSAGIIPDNNYIHGIFVLRCNNNKLYERLKNRNYSEKKLQQIIQFENFQICLHEAREAFDESIVHELINETENDLKNNIEYLLKWIDRWPLNDSID</sequence>
<dbReference type="Proteomes" id="UP000663836">
    <property type="component" value="Unassembled WGS sequence"/>
</dbReference>
<evidence type="ECO:0000313" key="13">
    <source>
        <dbReference type="EMBL" id="CAF4072464.1"/>
    </source>
</evidence>
<evidence type="ECO:0000256" key="6">
    <source>
        <dbReference type="ARBA" id="ARBA00022840"/>
    </source>
</evidence>
<comment type="similarity">
    <text evidence="7">Belongs to the adenylate kinase family. AK6 subfamily.</text>
</comment>
<evidence type="ECO:0000256" key="2">
    <source>
        <dbReference type="ARBA" id="ARBA00022552"/>
    </source>
</evidence>
<dbReference type="GO" id="GO:0005524">
    <property type="term" value="F:ATP binding"/>
    <property type="evidence" value="ECO:0007669"/>
    <property type="project" value="UniProtKB-KW"/>
</dbReference>
<evidence type="ECO:0000256" key="7">
    <source>
        <dbReference type="HAMAP-Rule" id="MF_03173"/>
    </source>
</evidence>
<keyword evidence="3 7" id="KW-0808">Transferase</keyword>
<dbReference type="GO" id="GO:0042274">
    <property type="term" value="P:ribosomal small subunit biogenesis"/>
    <property type="evidence" value="ECO:0007669"/>
    <property type="project" value="UniProtKB-UniRule"/>
</dbReference>
<dbReference type="EMBL" id="CAJNOT010003391">
    <property type="protein sequence ID" value="CAF1381023.1"/>
    <property type="molecule type" value="Genomic_DNA"/>
</dbReference>
<accession>A0A815JEL6</accession>
<organism evidence="8 14">
    <name type="scientific">Rotaria sordida</name>
    <dbReference type="NCBI Taxonomy" id="392033"/>
    <lineage>
        <taxon>Eukaryota</taxon>
        <taxon>Metazoa</taxon>
        <taxon>Spiralia</taxon>
        <taxon>Gnathifera</taxon>
        <taxon>Rotifera</taxon>
        <taxon>Eurotatoria</taxon>
        <taxon>Bdelloidea</taxon>
        <taxon>Philodinida</taxon>
        <taxon>Philodinidae</taxon>
        <taxon>Rotaria</taxon>
    </lineage>
</organism>
<comment type="catalytic activity">
    <reaction evidence="7">
        <text>ATP + H2O = ADP + phosphate + H(+)</text>
        <dbReference type="Rhea" id="RHEA:13065"/>
        <dbReference type="ChEBI" id="CHEBI:15377"/>
        <dbReference type="ChEBI" id="CHEBI:15378"/>
        <dbReference type="ChEBI" id="CHEBI:30616"/>
        <dbReference type="ChEBI" id="CHEBI:43474"/>
        <dbReference type="ChEBI" id="CHEBI:456216"/>
    </reaction>
</comment>
<dbReference type="Pfam" id="PF13238">
    <property type="entry name" value="AAA_18"/>
    <property type="match status" value="1"/>
</dbReference>
<feature type="binding site" evidence="7">
    <location>
        <position position="19"/>
    </location>
    <ligand>
        <name>ATP</name>
        <dbReference type="ChEBI" id="CHEBI:30616"/>
    </ligand>
</feature>
<keyword evidence="7" id="KW-0963">Cytoplasm</keyword>
<evidence type="ECO:0000256" key="3">
    <source>
        <dbReference type="ARBA" id="ARBA00022679"/>
    </source>
</evidence>
<dbReference type="AlphaFoldDB" id="A0A815JEL6"/>
<dbReference type="EC" id="2.7.4.3" evidence="7"/>
<comment type="caution">
    <text evidence="8">The sequence shown here is derived from an EMBL/GenBank/DDBJ whole genome shotgun (WGS) entry which is preliminary data.</text>
</comment>
<dbReference type="Proteomes" id="UP000663864">
    <property type="component" value="Unassembled WGS sequence"/>
</dbReference>
<dbReference type="PANTHER" id="PTHR12595">
    <property type="entry name" value="POS9-ACTIVATING FACTOR FAP7-RELATED"/>
    <property type="match status" value="1"/>
</dbReference>
<keyword evidence="7" id="KW-0539">Nucleus</keyword>
<comment type="subunit">
    <text evidence="7">Monomer and homodimer. Interacts with small ribosomal subunit protein uS11. Not a structural component of 43S pre-ribosomes, but transiently interacts with them by binding to uS11.</text>
</comment>
<keyword evidence="5 7" id="KW-0418">Kinase</keyword>
<gene>
    <name evidence="12" type="ORF">FNK824_LOCUS18865</name>
    <name evidence="11" type="ORF">JBS370_LOCUS9477</name>
    <name evidence="13" type="ORF">OTI717_LOCUS32749</name>
    <name evidence="9" type="ORF">RFH988_LOCUS36499</name>
    <name evidence="10" type="ORF">SEV965_LOCUS33974</name>
    <name evidence="8" type="ORF">ZHD862_LOCUS32116</name>
</gene>